<proteinExistence type="predicted"/>
<reference evidence="1 2" key="1">
    <citation type="submission" date="2021-06" db="EMBL/GenBank/DDBJ databases">
        <authorList>
            <person name="Palmer J.M."/>
        </authorList>
    </citation>
    <scope>NUCLEOTIDE SEQUENCE [LARGE SCALE GENOMIC DNA]</scope>
    <source>
        <strain evidence="1 2">AS_MEX2019</strain>
        <tissue evidence="1">Muscle</tissue>
    </source>
</reference>
<dbReference type="Proteomes" id="UP001469553">
    <property type="component" value="Unassembled WGS sequence"/>
</dbReference>
<keyword evidence="2" id="KW-1185">Reference proteome</keyword>
<name>A0ABV0XVI3_9TELE</name>
<evidence type="ECO:0000313" key="1">
    <source>
        <dbReference type="EMBL" id="MEQ2285460.1"/>
    </source>
</evidence>
<gene>
    <name evidence="1" type="ORF">AMECASPLE_032023</name>
</gene>
<evidence type="ECO:0000313" key="2">
    <source>
        <dbReference type="Proteomes" id="UP001469553"/>
    </source>
</evidence>
<comment type="caution">
    <text evidence="1">The sequence shown here is derived from an EMBL/GenBank/DDBJ whole genome shotgun (WGS) entry which is preliminary data.</text>
</comment>
<protein>
    <submittedName>
        <fullName evidence="1">Uncharacterized protein</fullName>
    </submittedName>
</protein>
<accession>A0ABV0XVI3</accession>
<dbReference type="EMBL" id="JAHRIP010013481">
    <property type="protein sequence ID" value="MEQ2285460.1"/>
    <property type="molecule type" value="Genomic_DNA"/>
</dbReference>
<sequence length="119" mass="13347">MLFIITSNISEVEFKPRIKPYQVFQLDRLNSLTPMHSFSPSASSALSSFTLSDSEIFSSSLLTLTSSSSSSLISSPVLSVTTFTFDPLGLYHSSVFKYHTLLPFHPSPFCQRSWKCLHF</sequence>
<organism evidence="1 2">
    <name type="scientific">Ameca splendens</name>
    <dbReference type="NCBI Taxonomy" id="208324"/>
    <lineage>
        <taxon>Eukaryota</taxon>
        <taxon>Metazoa</taxon>
        <taxon>Chordata</taxon>
        <taxon>Craniata</taxon>
        <taxon>Vertebrata</taxon>
        <taxon>Euteleostomi</taxon>
        <taxon>Actinopterygii</taxon>
        <taxon>Neopterygii</taxon>
        <taxon>Teleostei</taxon>
        <taxon>Neoteleostei</taxon>
        <taxon>Acanthomorphata</taxon>
        <taxon>Ovalentaria</taxon>
        <taxon>Atherinomorphae</taxon>
        <taxon>Cyprinodontiformes</taxon>
        <taxon>Goodeidae</taxon>
        <taxon>Ameca</taxon>
    </lineage>
</organism>